<gene>
    <name evidence="1" type="ORF">COU11_04620</name>
</gene>
<evidence type="ECO:0000313" key="1">
    <source>
        <dbReference type="EMBL" id="PIR86760.1"/>
    </source>
</evidence>
<accession>A0A2H0UK51</accession>
<evidence type="ECO:0008006" key="3">
    <source>
        <dbReference type="Google" id="ProtNLM"/>
    </source>
</evidence>
<sequence length="197" mass="21323">MKAVKNLIFTVLASAILIVTLGLFFSSASGDAVIPRQFFAARLRAADDSRNMARLINDSLQNLKKIDEYQRQGAVSSALDLLQFEINTATDRQEAASLLANQLEQMARTTAEMDPAAAERLAVEAVTTGVAMVSTMINYNDSLNQLFTGIQARLTGAPSEVNVSAVLAEINADAEAINRLSTSFNGLLDDFDSRYVK</sequence>
<dbReference type="AlphaFoldDB" id="A0A2H0UK51"/>
<dbReference type="Proteomes" id="UP000229526">
    <property type="component" value="Unassembled WGS sequence"/>
</dbReference>
<name>A0A2H0UK51_9BACT</name>
<protein>
    <recommendedName>
        <fullName evidence="3">DUF5667 domain-containing protein</fullName>
    </recommendedName>
</protein>
<organism evidence="1 2">
    <name type="scientific">Candidatus Harrisonbacteria bacterium CG10_big_fil_rev_8_21_14_0_10_49_15</name>
    <dbReference type="NCBI Taxonomy" id="1974587"/>
    <lineage>
        <taxon>Bacteria</taxon>
        <taxon>Candidatus Harrisoniibacteriota</taxon>
    </lineage>
</organism>
<evidence type="ECO:0000313" key="2">
    <source>
        <dbReference type="Proteomes" id="UP000229526"/>
    </source>
</evidence>
<proteinExistence type="predicted"/>
<reference evidence="2" key="1">
    <citation type="submission" date="2017-09" db="EMBL/GenBank/DDBJ databases">
        <title>Depth-based differentiation of microbial function through sediment-hosted aquifers and enrichment of novel symbionts in the deep terrestrial subsurface.</title>
        <authorList>
            <person name="Probst A.J."/>
            <person name="Ladd B."/>
            <person name="Jarett J.K."/>
            <person name="Geller-Mcgrath D.E."/>
            <person name="Sieber C.M.K."/>
            <person name="Emerson J.B."/>
            <person name="Anantharaman K."/>
            <person name="Thomas B.C."/>
            <person name="Malmstrom R."/>
            <person name="Stieglmeier M."/>
            <person name="Klingl A."/>
            <person name="Woyke T."/>
            <person name="Ryan C.M."/>
            <person name="Banfield J.F."/>
        </authorList>
    </citation>
    <scope>NUCLEOTIDE SEQUENCE [LARGE SCALE GENOMIC DNA]</scope>
</reference>
<comment type="caution">
    <text evidence="1">The sequence shown here is derived from an EMBL/GenBank/DDBJ whole genome shotgun (WGS) entry which is preliminary data.</text>
</comment>
<dbReference type="EMBL" id="PFBD01000028">
    <property type="protein sequence ID" value="PIR86760.1"/>
    <property type="molecule type" value="Genomic_DNA"/>
</dbReference>